<dbReference type="Proteomes" id="UP000838672">
    <property type="component" value="Unassembled WGS sequence"/>
</dbReference>
<evidence type="ECO:0000313" key="5">
    <source>
        <dbReference type="Proteomes" id="UP000838672"/>
    </source>
</evidence>
<dbReference type="InterPro" id="IPR052196">
    <property type="entry name" value="Bact_Kbp"/>
</dbReference>
<protein>
    <recommendedName>
        <fullName evidence="3">LysM domain-containing protein</fullName>
    </recommendedName>
</protein>
<dbReference type="RefSeq" id="WP_237464075.1">
    <property type="nucleotide sequence ID" value="NZ_CAKLDI010000001.1"/>
</dbReference>
<dbReference type="InterPro" id="IPR036779">
    <property type="entry name" value="LysM_dom_sf"/>
</dbReference>
<name>A0ABM8ZPT8_9VIBR</name>
<accession>A0ABM8ZPT8</accession>
<gene>
    <name evidence="4" type="ORF">VST7929_00088</name>
</gene>
<feature type="compositionally biased region" description="Low complexity" evidence="1">
    <location>
        <begin position="348"/>
        <end position="359"/>
    </location>
</feature>
<keyword evidence="5" id="KW-1185">Reference proteome</keyword>
<dbReference type="SMART" id="SM00257">
    <property type="entry name" value="LysM"/>
    <property type="match status" value="1"/>
</dbReference>
<dbReference type="PANTHER" id="PTHR34700">
    <property type="entry name" value="POTASSIUM BINDING PROTEIN KBP"/>
    <property type="match status" value="1"/>
</dbReference>
<keyword evidence="2" id="KW-0732">Signal</keyword>
<evidence type="ECO:0000256" key="2">
    <source>
        <dbReference type="SAM" id="SignalP"/>
    </source>
</evidence>
<dbReference type="Gene3D" id="3.10.350.10">
    <property type="entry name" value="LysM domain"/>
    <property type="match status" value="1"/>
</dbReference>
<proteinExistence type="predicted"/>
<evidence type="ECO:0000313" key="4">
    <source>
        <dbReference type="EMBL" id="CAH0532276.1"/>
    </source>
</evidence>
<dbReference type="Pfam" id="PF01476">
    <property type="entry name" value="LysM"/>
    <property type="match status" value="1"/>
</dbReference>
<organism evidence="4 5">
    <name type="scientific">Vibrio stylophorae</name>
    <dbReference type="NCBI Taxonomy" id="659351"/>
    <lineage>
        <taxon>Bacteria</taxon>
        <taxon>Pseudomonadati</taxon>
        <taxon>Pseudomonadota</taxon>
        <taxon>Gammaproteobacteria</taxon>
        <taxon>Vibrionales</taxon>
        <taxon>Vibrionaceae</taxon>
        <taxon>Vibrio</taxon>
    </lineage>
</organism>
<dbReference type="SUPFAM" id="SSF54106">
    <property type="entry name" value="LysM domain"/>
    <property type="match status" value="1"/>
</dbReference>
<dbReference type="CDD" id="cd00118">
    <property type="entry name" value="LysM"/>
    <property type="match status" value="1"/>
</dbReference>
<reference evidence="4" key="1">
    <citation type="submission" date="2021-11" db="EMBL/GenBank/DDBJ databases">
        <authorList>
            <person name="Rodrigo-Torres L."/>
            <person name="Arahal R. D."/>
            <person name="Lucena T."/>
        </authorList>
    </citation>
    <scope>NUCLEOTIDE SEQUENCE</scope>
    <source>
        <strain evidence="4">CECT 7929</strain>
    </source>
</reference>
<dbReference type="PROSITE" id="PS51782">
    <property type="entry name" value="LYSM"/>
    <property type="match status" value="1"/>
</dbReference>
<evidence type="ECO:0000256" key="1">
    <source>
        <dbReference type="SAM" id="MobiDB-lite"/>
    </source>
</evidence>
<feature type="domain" description="LysM" evidence="3">
    <location>
        <begin position="30"/>
        <end position="78"/>
    </location>
</feature>
<feature type="signal peptide" evidence="2">
    <location>
        <begin position="1"/>
        <end position="21"/>
    </location>
</feature>
<feature type="chain" id="PRO_5045311757" description="LysM domain-containing protein" evidence="2">
    <location>
        <begin position="22"/>
        <end position="383"/>
    </location>
</feature>
<comment type="caution">
    <text evidence="4">The sequence shown here is derived from an EMBL/GenBank/DDBJ whole genome shotgun (WGS) entry which is preliminary data.</text>
</comment>
<dbReference type="EMBL" id="CAKLDI010000001">
    <property type="protein sequence ID" value="CAH0532276.1"/>
    <property type="molecule type" value="Genomic_DNA"/>
</dbReference>
<evidence type="ECO:0000259" key="3">
    <source>
        <dbReference type="PROSITE" id="PS51782"/>
    </source>
</evidence>
<dbReference type="PANTHER" id="PTHR34700:SF8">
    <property type="entry name" value="POTASSIUM BINDING PROTEIN KBP"/>
    <property type="match status" value="1"/>
</dbReference>
<feature type="region of interest" description="Disordered" evidence="1">
    <location>
        <begin position="341"/>
        <end position="363"/>
    </location>
</feature>
<dbReference type="InterPro" id="IPR018392">
    <property type="entry name" value="LysM"/>
</dbReference>
<sequence length="383" mass="42119">MRFARVILFSCLFFLPFMGSAIELKSGHPEKYTVKKGDTLWDIAGTFLNEPWLWPKLWHANPDIVNPHLIYPGDVITLIWVDGKPSLQVNQKPNASQKESAVPSVDTQAVEPYFRKERLIEQGMLDTSAKIVGTNEESIGWYDDSMVLYSDKVLHTENVAIYRIGEPVTRELEDGETVTAYRAIKVATATQTPIDNGMAQLNITQIRQEITQNDIVLPYESVNTLPVYFQLNPAPKGLKATSLGGTDARRYLATNQVTLLDVGAKDGVEAGDIMQIALPGNGLKKKDEEYSFTKKDKAPLVLPNKVIGEAMIFKTYDYFSYAIITKSTEPVTSKSLFVAPPQPKKPVADAATEQAADQTAADKKAAQAKVVDVEAGADLAAAP</sequence>